<dbReference type="KEGG" id="cai:Caci_3532"/>
<dbReference type="RefSeq" id="WP_015792166.1">
    <property type="nucleotide sequence ID" value="NC_013131.1"/>
</dbReference>
<dbReference type="CDD" id="cd04301">
    <property type="entry name" value="NAT_SF"/>
    <property type="match status" value="1"/>
</dbReference>
<keyword evidence="2" id="KW-0012">Acyltransferase</keyword>
<dbReference type="Pfam" id="PF00583">
    <property type="entry name" value="Acetyltransf_1"/>
    <property type="match status" value="2"/>
</dbReference>
<dbReference type="EMBL" id="CP001700">
    <property type="protein sequence ID" value="ACU72437.1"/>
    <property type="molecule type" value="Genomic_DNA"/>
</dbReference>
<keyword evidence="5" id="KW-1185">Reference proteome</keyword>
<feature type="domain" description="N-acetyltransferase" evidence="3">
    <location>
        <begin position="188"/>
        <end position="336"/>
    </location>
</feature>
<dbReference type="SUPFAM" id="SSF55729">
    <property type="entry name" value="Acyl-CoA N-acyltransferases (Nat)"/>
    <property type="match status" value="2"/>
</dbReference>
<dbReference type="InterPro" id="IPR050832">
    <property type="entry name" value="Bact_Acetyltransf"/>
</dbReference>
<dbReference type="InterPro" id="IPR000182">
    <property type="entry name" value="GNAT_dom"/>
</dbReference>
<evidence type="ECO:0000313" key="5">
    <source>
        <dbReference type="Proteomes" id="UP000000851"/>
    </source>
</evidence>
<protein>
    <submittedName>
        <fullName evidence="4">GCN5-related N-acetyltransferase</fullName>
    </submittedName>
</protein>
<dbReference type="PROSITE" id="PS51186">
    <property type="entry name" value="GNAT"/>
    <property type="match status" value="2"/>
</dbReference>
<evidence type="ECO:0000256" key="1">
    <source>
        <dbReference type="ARBA" id="ARBA00022679"/>
    </source>
</evidence>
<dbReference type="GO" id="GO:0016747">
    <property type="term" value="F:acyltransferase activity, transferring groups other than amino-acyl groups"/>
    <property type="evidence" value="ECO:0007669"/>
    <property type="project" value="InterPro"/>
</dbReference>
<accession>C7QAD8</accession>
<evidence type="ECO:0000313" key="4">
    <source>
        <dbReference type="EMBL" id="ACU72437.1"/>
    </source>
</evidence>
<evidence type="ECO:0000259" key="3">
    <source>
        <dbReference type="PROSITE" id="PS51186"/>
    </source>
</evidence>
<dbReference type="AlphaFoldDB" id="C7QAD8"/>
<organism evidence="4 5">
    <name type="scientific">Catenulispora acidiphila (strain DSM 44928 / JCM 14897 / NBRC 102108 / NRRL B-24433 / ID139908)</name>
    <dbReference type="NCBI Taxonomy" id="479433"/>
    <lineage>
        <taxon>Bacteria</taxon>
        <taxon>Bacillati</taxon>
        <taxon>Actinomycetota</taxon>
        <taxon>Actinomycetes</taxon>
        <taxon>Catenulisporales</taxon>
        <taxon>Catenulisporaceae</taxon>
        <taxon>Catenulispora</taxon>
    </lineage>
</organism>
<dbReference type="eggNOG" id="COG1670">
    <property type="taxonomic scope" value="Bacteria"/>
</dbReference>
<dbReference type="STRING" id="479433.Caci_3532"/>
<dbReference type="InterPro" id="IPR016181">
    <property type="entry name" value="Acyl_CoA_acyltransferase"/>
</dbReference>
<sequence length="336" mass="36637">MNFALFDPDAMTEADYEAITEMRARIFALDRPGTPPLSLAATIALMTEVDAAALAARIFWLARGDAGELVGFGQVSMPEQENTDTAIVFLEVDPDRRRQGIGTAFLRAVLPSIQAAGRTRVLAMNVTTDADGERFAEAMGAVCTIRGLVQTLDVAAADRTLWDIPAPQGYRVESWNGAVPEDSLVSYARARTAIADAPSQDHEWEPMAWTPERVRAEEALFAESGQEYRQAVAIHESSGDVAGITELVLRPADPTHAQQLDTAVHHPHRGHRLGRAMKAELLRSLVTERPAVQRVTTATASDNIHMIAVNHAIGYTDTRRQGFFETKVDDLAARLG</sequence>
<dbReference type="HOGENOM" id="CLU_043786_0_0_11"/>
<keyword evidence="1 4" id="KW-0808">Transferase</keyword>
<dbReference type="eggNOG" id="COG3153">
    <property type="taxonomic scope" value="Bacteria"/>
</dbReference>
<feature type="domain" description="N-acetyltransferase" evidence="3">
    <location>
        <begin position="14"/>
        <end position="167"/>
    </location>
</feature>
<dbReference type="Gene3D" id="3.40.630.30">
    <property type="match status" value="1"/>
</dbReference>
<evidence type="ECO:0000256" key="2">
    <source>
        <dbReference type="ARBA" id="ARBA00023315"/>
    </source>
</evidence>
<name>C7QAD8_CATAD</name>
<dbReference type="Proteomes" id="UP000000851">
    <property type="component" value="Chromosome"/>
</dbReference>
<proteinExistence type="predicted"/>
<dbReference type="InParanoid" id="C7QAD8"/>
<dbReference type="OrthoDB" id="4119890at2"/>
<dbReference type="PANTHER" id="PTHR43877">
    <property type="entry name" value="AMINOALKYLPHOSPHONATE N-ACETYLTRANSFERASE-RELATED-RELATED"/>
    <property type="match status" value="1"/>
</dbReference>
<gene>
    <name evidence="4" type="ordered locus">Caci_3532</name>
</gene>
<reference evidence="4 5" key="1">
    <citation type="journal article" date="2009" name="Stand. Genomic Sci.">
        <title>Complete genome sequence of Catenulispora acidiphila type strain (ID 139908).</title>
        <authorList>
            <person name="Copeland A."/>
            <person name="Lapidus A."/>
            <person name="Glavina Del Rio T."/>
            <person name="Nolan M."/>
            <person name="Lucas S."/>
            <person name="Chen F."/>
            <person name="Tice H."/>
            <person name="Cheng J.F."/>
            <person name="Bruce D."/>
            <person name="Goodwin L."/>
            <person name="Pitluck S."/>
            <person name="Mikhailova N."/>
            <person name="Pati A."/>
            <person name="Ivanova N."/>
            <person name="Mavromatis K."/>
            <person name="Chen A."/>
            <person name="Palaniappan K."/>
            <person name="Chain P."/>
            <person name="Land M."/>
            <person name="Hauser L."/>
            <person name="Chang Y.J."/>
            <person name="Jeffries C.D."/>
            <person name="Chertkov O."/>
            <person name="Brettin T."/>
            <person name="Detter J.C."/>
            <person name="Han C."/>
            <person name="Ali Z."/>
            <person name="Tindall B.J."/>
            <person name="Goker M."/>
            <person name="Bristow J."/>
            <person name="Eisen J.A."/>
            <person name="Markowitz V."/>
            <person name="Hugenholtz P."/>
            <person name="Kyrpides N.C."/>
            <person name="Klenk H.P."/>
        </authorList>
    </citation>
    <scope>NUCLEOTIDE SEQUENCE [LARGE SCALE GENOMIC DNA]</scope>
    <source>
        <strain evidence="5">DSM 44928 / JCM 14897 / NBRC 102108 / NRRL B-24433 / ID139908</strain>
    </source>
</reference>